<dbReference type="InterPro" id="IPR005119">
    <property type="entry name" value="LysR_subst-bd"/>
</dbReference>
<evidence type="ECO:0000256" key="1">
    <source>
        <dbReference type="ARBA" id="ARBA00009437"/>
    </source>
</evidence>
<dbReference type="FunFam" id="1.10.10.10:FF:000001">
    <property type="entry name" value="LysR family transcriptional regulator"/>
    <property type="match status" value="1"/>
</dbReference>
<dbReference type="GO" id="GO:0006351">
    <property type="term" value="P:DNA-templated transcription"/>
    <property type="evidence" value="ECO:0007669"/>
    <property type="project" value="TreeGrafter"/>
</dbReference>
<dbReference type="Pfam" id="PF00126">
    <property type="entry name" value="HTH_1"/>
    <property type="match status" value="1"/>
</dbReference>
<keyword evidence="4" id="KW-0804">Transcription</keyword>
<name>A0A8E1RZ46_9GAMM</name>
<evidence type="ECO:0000256" key="2">
    <source>
        <dbReference type="ARBA" id="ARBA00023015"/>
    </source>
</evidence>
<dbReference type="InterPro" id="IPR036388">
    <property type="entry name" value="WH-like_DNA-bd_sf"/>
</dbReference>
<comment type="similarity">
    <text evidence="1">Belongs to the LysR transcriptional regulatory family.</text>
</comment>
<protein>
    <submittedName>
        <fullName evidence="6">LysR family transcriptional regulator</fullName>
    </submittedName>
</protein>
<dbReference type="InterPro" id="IPR058163">
    <property type="entry name" value="LysR-type_TF_proteobact-type"/>
</dbReference>
<feature type="domain" description="HTH lysR-type" evidence="5">
    <location>
        <begin position="7"/>
        <end position="64"/>
    </location>
</feature>
<keyword evidence="2" id="KW-0805">Transcription regulation</keyword>
<dbReference type="Gene3D" id="1.10.10.10">
    <property type="entry name" value="Winged helix-like DNA-binding domain superfamily/Winged helix DNA-binding domain"/>
    <property type="match status" value="1"/>
</dbReference>
<dbReference type="EMBL" id="LDSE01000020">
    <property type="protein sequence ID" value="KTS67941.1"/>
    <property type="molecule type" value="Genomic_DNA"/>
</dbReference>
<dbReference type="PANTHER" id="PTHR30537">
    <property type="entry name" value="HTH-TYPE TRANSCRIPTIONAL REGULATOR"/>
    <property type="match status" value="1"/>
</dbReference>
<dbReference type="InterPro" id="IPR036390">
    <property type="entry name" value="WH_DNA-bd_sf"/>
</dbReference>
<keyword evidence="3" id="KW-0238">DNA-binding</keyword>
<evidence type="ECO:0000313" key="6">
    <source>
        <dbReference type="EMBL" id="KTS67941.1"/>
    </source>
</evidence>
<dbReference type="RefSeq" id="WP_058776240.1">
    <property type="nucleotide sequence ID" value="NZ_LDSD01000003.1"/>
</dbReference>
<gene>
    <name evidence="6" type="ORF">SA3R_11475</name>
</gene>
<dbReference type="SUPFAM" id="SSF53850">
    <property type="entry name" value="Periplasmic binding protein-like II"/>
    <property type="match status" value="1"/>
</dbReference>
<accession>A0A8E1RZ46</accession>
<evidence type="ECO:0000256" key="3">
    <source>
        <dbReference type="ARBA" id="ARBA00023125"/>
    </source>
</evidence>
<dbReference type="GO" id="GO:0003700">
    <property type="term" value="F:DNA-binding transcription factor activity"/>
    <property type="evidence" value="ECO:0007669"/>
    <property type="project" value="InterPro"/>
</dbReference>
<dbReference type="AlphaFoldDB" id="A0A8E1RZ46"/>
<dbReference type="SUPFAM" id="SSF46785">
    <property type="entry name" value="Winged helix' DNA-binding domain"/>
    <property type="match status" value="1"/>
</dbReference>
<dbReference type="PANTHER" id="PTHR30537:SF1">
    <property type="entry name" value="HTH-TYPE TRANSCRIPTIONAL REGULATOR PGRR"/>
    <property type="match status" value="1"/>
</dbReference>
<organism evidence="6 7">
    <name type="scientific">Pantoea dispersa</name>
    <dbReference type="NCBI Taxonomy" id="59814"/>
    <lineage>
        <taxon>Bacteria</taxon>
        <taxon>Pseudomonadati</taxon>
        <taxon>Pseudomonadota</taxon>
        <taxon>Gammaproteobacteria</taxon>
        <taxon>Enterobacterales</taxon>
        <taxon>Erwiniaceae</taxon>
        <taxon>Pantoea</taxon>
    </lineage>
</organism>
<proteinExistence type="inferred from homology"/>
<evidence type="ECO:0000313" key="7">
    <source>
        <dbReference type="Proteomes" id="UP000071979"/>
    </source>
</evidence>
<evidence type="ECO:0000256" key="4">
    <source>
        <dbReference type="ARBA" id="ARBA00023163"/>
    </source>
</evidence>
<dbReference type="Gene3D" id="3.40.190.290">
    <property type="match status" value="1"/>
</dbReference>
<dbReference type="InterPro" id="IPR000847">
    <property type="entry name" value="LysR_HTH_N"/>
</dbReference>
<dbReference type="Pfam" id="PF03466">
    <property type="entry name" value="LysR_substrate"/>
    <property type="match status" value="1"/>
</dbReference>
<dbReference type="Proteomes" id="UP000071979">
    <property type="component" value="Unassembled WGS sequence"/>
</dbReference>
<sequence length="301" mass="33788">MPALQRNELADLNVFLLICRRKSFRLAALELGVTTSAISHTLRSLEARLGVRLLNRTSRAVVPTDAGAAFLRHLETGFAQIELALNGLHLYRESPSGRLRLNIPRDAGQLLFRPILARFMATYPELSLEITVDNNLVDIIGSGYDAGIRYGASVPKDMIAMPLTPKLRWIVVASPDYLRDAPPLQHPDDLRNHRCIRMRLGNGTLYKWPLAQGKVAYEVDVPGTLTLNESDMIIDAVAGGYGLGYCPERYVQAQLASGQLVRVLTDWCSEDEPLVMYYPDRRQLHPGLRRLIEMIRAETMR</sequence>
<dbReference type="PROSITE" id="PS50931">
    <property type="entry name" value="HTH_LYSR"/>
    <property type="match status" value="1"/>
</dbReference>
<evidence type="ECO:0000259" key="5">
    <source>
        <dbReference type="PROSITE" id="PS50931"/>
    </source>
</evidence>
<comment type="caution">
    <text evidence="6">The sequence shown here is derived from an EMBL/GenBank/DDBJ whole genome shotgun (WGS) entry which is preliminary data.</text>
</comment>
<dbReference type="CDD" id="cd08474">
    <property type="entry name" value="PBP2_CrgA_like_5"/>
    <property type="match status" value="1"/>
</dbReference>
<reference evidence="6 7" key="1">
    <citation type="journal article" date="2016" name="Front. Microbiol.">
        <title>Genomic Resource of Rice Seed Associated Bacteria.</title>
        <authorList>
            <person name="Midha S."/>
            <person name="Bansal K."/>
            <person name="Sharma S."/>
            <person name="Kumar N."/>
            <person name="Patil P.P."/>
            <person name="Chaudhry V."/>
            <person name="Patil P.B."/>
        </authorList>
    </citation>
    <scope>NUCLEOTIDE SEQUENCE [LARGE SCALE GENOMIC DNA]</scope>
    <source>
        <strain evidence="6 7">SA3</strain>
    </source>
</reference>
<dbReference type="GO" id="GO:0043565">
    <property type="term" value="F:sequence-specific DNA binding"/>
    <property type="evidence" value="ECO:0007669"/>
    <property type="project" value="TreeGrafter"/>
</dbReference>